<dbReference type="Proteomes" id="UP001445335">
    <property type="component" value="Unassembled WGS sequence"/>
</dbReference>
<comment type="caution">
    <text evidence="4">The sequence shown here is derived from an EMBL/GenBank/DDBJ whole genome shotgun (WGS) entry which is preliminary data.</text>
</comment>
<evidence type="ECO:0008006" key="6">
    <source>
        <dbReference type="Google" id="ProtNLM"/>
    </source>
</evidence>
<dbReference type="PANTHER" id="PTHR13466:SF0">
    <property type="entry name" value="SMP-LTD DOMAIN-CONTAINING PROTEIN"/>
    <property type="match status" value="1"/>
</dbReference>
<keyword evidence="3" id="KW-0472">Membrane</keyword>
<feature type="transmembrane region" description="Helical" evidence="3">
    <location>
        <begin position="24"/>
        <end position="41"/>
    </location>
</feature>
<evidence type="ECO:0000313" key="5">
    <source>
        <dbReference type="Proteomes" id="UP001445335"/>
    </source>
</evidence>
<dbReference type="PANTHER" id="PTHR13466">
    <property type="entry name" value="TEX2 PROTEIN-RELATED"/>
    <property type="match status" value="1"/>
</dbReference>
<feature type="region of interest" description="Disordered" evidence="2">
    <location>
        <begin position="187"/>
        <end position="220"/>
    </location>
</feature>
<evidence type="ECO:0000256" key="2">
    <source>
        <dbReference type="SAM" id="MobiDB-lite"/>
    </source>
</evidence>
<sequence length="558" mass="56845">MPKSLASSAPGIGPHTLLLLLERWAVPLVSAAAAVYILRCLPPLLVPSGLLGALLLLIAGALGGVLALAAGTVLLFLAVTREAAQAVLADAQPLPPLPEPEQAPELGSELLASLAQEMHEGSAPEAPPHAFAQGGEYCGWLWALDPALFDRSQTLVSWPPSKADGAVRYWGSLRGGTLFLARPARAAEEPRGGGARQRGAGTAAAKKAAGAPGGGAGAEGAAAADGVGALQVDAVRLTGCSVAVVMDGLAGKSRWLRKAPLELRHERRPLLDGRTALLLFAGGSAAKEQWCSALARGAAEGLDPKDSSGCAGTAVASVEALYASFCVRARELAAVSYPQESGGSEGPEGPALGEGGEPAHRRRWGRFWGRRSSDTRAAKQRPVRRGLALASSSFVSPIDIEQAWMGRRLGSLGRGPRSGRSGGSSTRSTPAGTPAATPEKPLLVASRMGVSRAHHSVSREAAAECGSPESPSPVDKSVHSGSAGVLSDGEAAPQADAQGAPGLTGAATGGAFPVSAAVNALLARAGFDLLRSAAFRERAKAHVQRKIDGLRTPGYLQA</sequence>
<organism evidence="4 5">
    <name type="scientific">Elliptochloris bilobata</name>
    <dbReference type="NCBI Taxonomy" id="381761"/>
    <lineage>
        <taxon>Eukaryota</taxon>
        <taxon>Viridiplantae</taxon>
        <taxon>Chlorophyta</taxon>
        <taxon>core chlorophytes</taxon>
        <taxon>Trebouxiophyceae</taxon>
        <taxon>Trebouxiophyceae incertae sedis</taxon>
        <taxon>Elliptochloris clade</taxon>
        <taxon>Elliptochloris</taxon>
    </lineage>
</organism>
<comment type="subcellular location">
    <subcellularLocation>
        <location evidence="1">Endoplasmic reticulum membrane</location>
    </subcellularLocation>
</comment>
<dbReference type="AlphaFoldDB" id="A0AAW1SA11"/>
<proteinExistence type="predicted"/>
<keyword evidence="3" id="KW-1133">Transmembrane helix</keyword>
<keyword evidence="3" id="KW-0812">Transmembrane</keyword>
<feature type="compositionally biased region" description="Low complexity" evidence="2">
    <location>
        <begin position="488"/>
        <end position="501"/>
    </location>
</feature>
<evidence type="ECO:0000256" key="1">
    <source>
        <dbReference type="ARBA" id="ARBA00004586"/>
    </source>
</evidence>
<protein>
    <recommendedName>
        <fullName evidence="6">SMP-LTD domain-containing protein</fullName>
    </recommendedName>
</protein>
<feature type="compositionally biased region" description="Low complexity" evidence="2">
    <location>
        <begin position="409"/>
        <end position="438"/>
    </location>
</feature>
<feature type="compositionally biased region" description="Low complexity" evidence="2">
    <location>
        <begin position="197"/>
        <end position="210"/>
    </location>
</feature>
<evidence type="ECO:0000256" key="3">
    <source>
        <dbReference type="SAM" id="Phobius"/>
    </source>
</evidence>
<dbReference type="EMBL" id="JALJOU010000007">
    <property type="protein sequence ID" value="KAK9842462.1"/>
    <property type="molecule type" value="Genomic_DNA"/>
</dbReference>
<feature type="compositionally biased region" description="Basic residues" evidence="2">
    <location>
        <begin position="360"/>
        <end position="369"/>
    </location>
</feature>
<feature type="region of interest" description="Disordered" evidence="2">
    <location>
        <begin position="409"/>
        <end position="501"/>
    </location>
</feature>
<feature type="transmembrane region" description="Helical" evidence="3">
    <location>
        <begin position="53"/>
        <end position="79"/>
    </location>
</feature>
<evidence type="ECO:0000313" key="4">
    <source>
        <dbReference type="EMBL" id="KAK9842462.1"/>
    </source>
</evidence>
<reference evidence="4 5" key="1">
    <citation type="journal article" date="2024" name="Nat. Commun.">
        <title>Phylogenomics reveals the evolutionary origins of lichenization in chlorophyte algae.</title>
        <authorList>
            <person name="Puginier C."/>
            <person name="Libourel C."/>
            <person name="Otte J."/>
            <person name="Skaloud P."/>
            <person name="Haon M."/>
            <person name="Grisel S."/>
            <person name="Petersen M."/>
            <person name="Berrin J.G."/>
            <person name="Delaux P.M."/>
            <person name="Dal Grande F."/>
            <person name="Keller J."/>
        </authorList>
    </citation>
    <scope>NUCLEOTIDE SEQUENCE [LARGE SCALE GENOMIC DNA]</scope>
    <source>
        <strain evidence="4 5">SAG 245.80</strain>
    </source>
</reference>
<accession>A0AAW1SA11</accession>
<keyword evidence="5" id="KW-1185">Reference proteome</keyword>
<feature type="region of interest" description="Disordered" evidence="2">
    <location>
        <begin position="337"/>
        <end position="384"/>
    </location>
</feature>
<name>A0AAW1SA11_9CHLO</name>
<gene>
    <name evidence="4" type="ORF">WJX81_001292</name>
</gene>
<dbReference type="GO" id="GO:0005789">
    <property type="term" value="C:endoplasmic reticulum membrane"/>
    <property type="evidence" value="ECO:0007669"/>
    <property type="project" value="UniProtKB-SubCell"/>
</dbReference>
<dbReference type="GO" id="GO:0008289">
    <property type="term" value="F:lipid binding"/>
    <property type="evidence" value="ECO:0007669"/>
    <property type="project" value="TreeGrafter"/>
</dbReference>